<dbReference type="Proteomes" id="UP000186817">
    <property type="component" value="Unassembled WGS sequence"/>
</dbReference>
<comment type="caution">
    <text evidence="2">The sequence shown here is derived from an EMBL/GenBank/DDBJ whole genome shotgun (WGS) entry which is preliminary data.</text>
</comment>
<dbReference type="OrthoDB" id="452441at2759"/>
<protein>
    <submittedName>
        <fullName evidence="2">Uncharacterized protein</fullName>
    </submittedName>
</protein>
<proteinExistence type="predicted"/>
<dbReference type="EMBL" id="LSRX01003562">
    <property type="protein sequence ID" value="OLP74537.1"/>
    <property type="molecule type" value="Genomic_DNA"/>
</dbReference>
<sequence length="184" mass="21178">MQQATQSYDQMSWWSWTMWGCCSQAEPDAGNSEMVVDSSPCAKAVAMPSTSLDALPEGFAEQIGDYLTVMDFLPTRGTCRQLSSPKELGEAFKELLAIKCPQKRLRVQKFSMSVRQCAESERLEARRPKIRKVLRQRRGWPPFCGYYQEMDLPLDESFQACKAKQSWNWRNWEDAANALILRCF</sequence>
<evidence type="ECO:0000313" key="3">
    <source>
        <dbReference type="Proteomes" id="UP000186817"/>
    </source>
</evidence>
<reference evidence="2 3" key="1">
    <citation type="submission" date="2016-02" db="EMBL/GenBank/DDBJ databases">
        <title>Genome analysis of coral dinoflagellate symbionts highlights evolutionary adaptations to a symbiotic lifestyle.</title>
        <authorList>
            <person name="Aranda M."/>
            <person name="Li Y."/>
            <person name="Liew Y.J."/>
            <person name="Baumgarten S."/>
            <person name="Simakov O."/>
            <person name="Wilson M."/>
            <person name="Piel J."/>
            <person name="Ashoor H."/>
            <person name="Bougouffa S."/>
            <person name="Bajic V.B."/>
            <person name="Ryu T."/>
            <person name="Ravasi T."/>
            <person name="Bayer T."/>
            <person name="Micklem G."/>
            <person name="Kim H."/>
            <person name="Bhak J."/>
            <person name="Lajeunesse T.C."/>
            <person name="Voolstra C.R."/>
        </authorList>
    </citation>
    <scope>NUCLEOTIDE SEQUENCE [LARGE SCALE GENOMIC DNA]</scope>
    <source>
        <strain evidence="2 3">CCMP2467</strain>
    </source>
</reference>
<organism evidence="2 3">
    <name type="scientific">Symbiodinium microadriaticum</name>
    <name type="common">Dinoflagellate</name>
    <name type="synonym">Zooxanthella microadriatica</name>
    <dbReference type="NCBI Taxonomy" id="2951"/>
    <lineage>
        <taxon>Eukaryota</taxon>
        <taxon>Sar</taxon>
        <taxon>Alveolata</taxon>
        <taxon>Dinophyceae</taxon>
        <taxon>Suessiales</taxon>
        <taxon>Symbiodiniaceae</taxon>
        <taxon>Symbiodinium</taxon>
    </lineage>
</organism>
<keyword evidence="3" id="KW-1185">Reference proteome</keyword>
<accession>A0A1Q9CAN0</accession>
<dbReference type="AlphaFoldDB" id="A0A1Q9CAN0"/>
<evidence type="ECO:0000313" key="1">
    <source>
        <dbReference type="EMBL" id="OLP74537.1"/>
    </source>
</evidence>
<name>A0A1Q9CAN0_SYMMI</name>
<gene>
    <name evidence="2" type="ORF">AK812_SmicGene39673</name>
    <name evidence="1" type="ORF">AK812_SmicGene45886</name>
</gene>
<dbReference type="EMBL" id="LSRX01001429">
    <property type="protein sequence ID" value="OLP79976.1"/>
    <property type="molecule type" value="Genomic_DNA"/>
</dbReference>
<evidence type="ECO:0000313" key="2">
    <source>
        <dbReference type="EMBL" id="OLP79976.1"/>
    </source>
</evidence>